<name>A0A177P6K6_9GAMM</name>
<reference evidence="2" key="1">
    <citation type="submission" date="2016-03" db="EMBL/GenBank/DDBJ databases">
        <authorList>
            <person name="Heylen K."/>
            <person name="De Vos P."/>
            <person name="Vekeman B."/>
        </authorList>
    </citation>
    <scope>NUCLEOTIDE SEQUENCE [LARGE SCALE GENOMIC DNA]</scope>
    <source>
        <strain evidence="2">R-45383</strain>
    </source>
</reference>
<dbReference type="Proteomes" id="UP000077628">
    <property type="component" value="Unassembled WGS sequence"/>
</dbReference>
<evidence type="ECO:0000313" key="1">
    <source>
        <dbReference type="EMBL" id="OAI25083.1"/>
    </source>
</evidence>
<keyword evidence="2" id="KW-1185">Reference proteome</keyword>
<gene>
    <name evidence="1" type="ORF">A1355_20140</name>
</gene>
<dbReference type="AlphaFoldDB" id="A0A177P6K6"/>
<comment type="caution">
    <text evidence="1">The sequence shown here is derived from an EMBL/GenBank/DDBJ whole genome shotgun (WGS) entry which is preliminary data.</text>
</comment>
<evidence type="ECO:0000313" key="2">
    <source>
        <dbReference type="Proteomes" id="UP000077628"/>
    </source>
</evidence>
<dbReference type="OrthoDB" id="9090778at2"/>
<dbReference type="STRING" id="702114.A1355_20140"/>
<dbReference type="RefSeq" id="WP_064025264.1">
    <property type="nucleotide sequence ID" value="NZ_LUUK01000041.1"/>
</dbReference>
<protein>
    <submittedName>
        <fullName evidence="1">Uncharacterized protein</fullName>
    </submittedName>
</protein>
<accession>A0A177P6K6</accession>
<proteinExistence type="predicted"/>
<dbReference type="Gene3D" id="1.20.5.170">
    <property type="match status" value="1"/>
</dbReference>
<dbReference type="EMBL" id="LUUK01000041">
    <property type="protein sequence ID" value="OAI25083.1"/>
    <property type="molecule type" value="Genomic_DNA"/>
</dbReference>
<sequence length="191" mass="21636">MLISYTNLKPEEFKHAMSLNFGARMLQARELCGLEQIEAAPLFGFANSSRLSKIESPTCESLAYIQPKVLVPAVLNYGVSADFLFGFSNYPQRDVKQSRENQVADLLTDLIANEIADIRRLVDTVNQIAKQTQRFAEKTQEIQQALDRFRQLNPDFDDMSGGAKLDRLVCQLRQDAKHNANELAELRQSLQ</sequence>
<organism evidence="1 2">
    <name type="scientific">Methylomonas koyamae</name>
    <dbReference type="NCBI Taxonomy" id="702114"/>
    <lineage>
        <taxon>Bacteria</taxon>
        <taxon>Pseudomonadati</taxon>
        <taxon>Pseudomonadota</taxon>
        <taxon>Gammaproteobacteria</taxon>
        <taxon>Methylococcales</taxon>
        <taxon>Methylococcaceae</taxon>
        <taxon>Methylomonas</taxon>
    </lineage>
</organism>